<organism evidence="9 10">
    <name type="scientific">Georgenia deserti</name>
    <dbReference type="NCBI Taxonomy" id="2093781"/>
    <lineage>
        <taxon>Bacteria</taxon>
        <taxon>Bacillati</taxon>
        <taxon>Actinomycetota</taxon>
        <taxon>Actinomycetes</taxon>
        <taxon>Micrococcales</taxon>
        <taxon>Bogoriellaceae</taxon>
        <taxon>Georgenia</taxon>
    </lineage>
</organism>
<dbReference type="PANTHER" id="PTHR43289">
    <property type="entry name" value="MITOGEN-ACTIVATED PROTEIN KINASE KINASE KINASE 20-RELATED"/>
    <property type="match status" value="1"/>
</dbReference>
<feature type="domain" description="Protein kinase" evidence="8">
    <location>
        <begin position="14"/>
        <end position="266"/>
    </location>
</feature>
<reference evidence="10" key="1">
    <citation type="journal article" date="2019" name="Int. J. Syst. Evol. Microbiol.">
        <title>The Global Catalogue of Microorganisms (GCM) 10K type strain sequencing project: providing services to taxonomists for standard genome sequencing and annotation.</title>
        <authorList>
            <consortium name="The Broad Institute Genomics Platform"/>
            <consortium name="The Broad Institute Genome Sequencing Center for Infectious Disease"/>
            <person name="Wu L."/>
            <person name="Ma J."/>
        </authorList>
    </citation>
    <scope>NUCLEOTIDE SEQUENCE [LARGE SCALE GENOMIC DNA]</scope>
    <source>
        <strain evidence="10">JCM 17130</strain>
    </source>
</reference>
<feature type="region of interest" description="Disordered" evidence="6">
    <location>
        <begin position="297"/>
        <end position="423"/>
    </location>
</feature>
<keyword evidence="7" id="KW-0472">Membrane</keyword>
<dbReference type="PANTHER" id="PTHR43289:SF34">
    <property type="entry name" value="SERINE_THREONINE-PROTEIN KINASE YBDM-RELATED"/>
    <property type="match status" value="1"/>
</dbReference>
<dbReference type="InterPro" id="IPR017441">
    <property type="entry name" value="Protein_kinase_ATP_BS"/>
</dbReference>
<feature type="transmembrane region" description="Helical" evidence="7">
    <location>
        <begin position="538"/>
        <end position="556"/>
    </location>
</feature>
<dbReference type="CDD" id="cd14014">
    <property type="entry name" value="STKc_PknB_like"/>
    <property type="match status" value="1"/>
</dbReference>
<dbReference type="SMART" id="SM00220">
    <property type="entry name" value="S_TKc"/>
    <property type="match status" value="1"/>
</dbReference>
<evidence type="ECO:0000256" key="2">
    <source>
        <dbReference type="ARBA" id="ARBA00022741"/>
    </source>
</evidence>
<keyword evidence="3 9" id="KW-0418">Kinase</keyword>
<dbReference type="InterPro" id="IPR011009">
    <property type="entry name" value="Kinase-like_dom_sf"/>
</dbReference>
<feature type="binding site" evidence="5">
    <location>
        <position position="42"/>
    </location>
    <ligand>
        <name>ATP</name>
        <dbReference type="ChEBI" id="CHEBI:30616"/>
    </ligand>
</feature>
<dbReference type="PROSITE" id="PS00107">
    <property type="entry name" value="PROTEIN_KINASE_ATP"/>
    <property type="match status" value="1"/>
</dbReference>
<dbReference type="Gene3D" id="3.30.200.20">
    <property type="entry name" value="Phosphorylase Kinase, domain 1"/>
    <property type="match status" value="1"/>
</dbReference>
<keyword evidence="4 5" id="KW-0067">ATP-binding</keyword>
<dbReference type="PROSITE" id="PS00108">
    <property type="entry name" value="PROTEIN_KINASE_ST"/>
    <property type="match status" value="1"/>
</dbReference>
<gene>
    <name evidence="9" type="ORF">ACFSE6_18320</name>
</gene>
<evidence type="ECO:0000313" key="10">
    <source>
        <dbReference type="Proteomes" id="UP001597277"/>
    </source>
</evidence>
<feature type="transmembrane region" description="Helical" evidence="7">
    <location>
        <begin position="577"/>
        <end position="596"/>
    </location>
</feature>
<keyword evidence="2 5" id="KW-0547">Nucleotide-binding</keyword>
<sequence length="613" mass="62272">MTEPVESSREVGGYRLLRRLGSGGMGTVHEAVDADGHRVALKLLHPHIATDPQARQRLAREVALLHRVKGAGVARVLDAEVEDAEAFVVTELVEGPTLEDDVNDGGAFSLDELAGLGHGLAASLRAIHAEGIVHRDLKPGNVMLADDGPVLIDFGIAQVADDVRLTQTGLVTGTPGYLDPGVIAGGDPGPAGDWWAWAAVLLFAATGRPPFGRGAMEAVLARVATGRADTTGLPGSVARTFQDALAPDPERRLPPEEVLAALDAAADDPASAGSPQSADDAVAGAAAAGAAAVAAGDDAPPTAAWGTGAPATAPVIPPTMPVARDRGPGAPAEGATSPLPTSGYGAPEGGSATRVMPAVPPAGDGQAPGAPAPVDQPQPQGLALPGEEYPGAMPPGYAAGGPGTSTEGWSGQPGAPAPRWARPPRRRTGIVLAVGVGVSAAAASFPGIFAVVAGLLVVLTATTGWAGRSRRNSRLRRGVRSGDDARMVAGLPWHLLRGVLAVLPGVLIGAVMGGALWWFAPDLMPAAVPTELHEPLTFWVAGLLALFVAWLTPTSASARDGARAWLDVLTPGPGYRALLVTVFLGYAAVVGVQVALDQTPDVTWTPLPITLER</sequence>
<dbReference type="RefSeq" id="WP_388010823.1">
    <property type="nucleotide sequence ID" value="NZ_JBHUEE010000014.1"/>
</dbReference>
<evidence type="ECO:0000256" key="5">
    <source>
        <dbReference type="PROSITE-ProRule" id="PRU10141"/>
    </source>
</evidence>
<evidence type="ECO:0000256" key="1">
    <source>
        <dbReference type="ARBA" id="ARBA00022679"/>
    </source>
</evidence>
<dbReference type="InterPro" id="IPR000719">
    <property type="entry name" value="Prot_kinase_dom"/>
</dbReference>
<dbReference type="EMBL" id="JBHUEE010000014">
    <property type="protein sequence ID" value="MFD1719801.1"/>
    <property type="molecule type" value="Genomic_DNA"/>
</dbReference>
<keyword evidence="1" id="KW-0808">Transferase</keyword>
<feature type="transmembrane region" description="Helical" evidence="7">
    <location>
        <begin position="447"/>
        <end position="467"/>
    </location>
</feature>
<dbReference type="SUPFAM" id="SSF56112">
    <property type="entry name" value="Protein kinase-like (PK-like)"/>
    <property type="match status" value="1"/>
</dbReference>
<evidence type="ECO:0000313" key="9">
    <source>
        <dbReference type="EMBL" id="MFD1719801.1"/>
    </source>
</evidence>
<feature type="transmembrane region" description="Helical" evidence="7">
    <location>
        <begin position="495"/>
        <end position="518"/>
    </location>
</feature>
<protein>
    <submittedName>
        <fullName evidence="9">Protein kinase</fullName>
    </submittedName>
</protein>
<evidence type="ECO:0000256" key="7">
    <source>
        <dbReference type="SAM" id="Phobius"/>
    </source>
</evidence>
<dbReference type="InterPro" id="IPR008271">
    <property type="entry name" value="Ser/Thr_kinase_AS"/>
</dbReference>
<evidence type="ECO:0000259" key="8">
    <source>
        <dbReference type="PROSITE" id="PS50011"/>
    </source>
</evidence>
<name>A0ABW4LCH5_9MICO</name>
<keyword evidence="10" id="KW-1185">Reference proteome</keyword>
<evidence type="ECO:0000256" key="6">
    <source>
        <dbReference type="SAM" id="MobiDB-lite"/>
    </source>
</evidence>
<feature type="compositionally biased region" description="Low complexity" evidence="6">
    <location>
        <begin position="297"/>
        <end position="314"/>
    </location>
</feature>
<proteinExistence type="predicted"/>
<evidence type="ECO:0000256" key="4">
    <source>
        <dbReference type="ARBA" id="ARBA00022840"/>
    </source>
</evidence>
<comment type="caution">
    <text evidence="9">The sequence shown here is derived from an EMBL/GenBank/DDBJ whole genome shotgun (WGS) entry which is preliminary data.</text>
</comment>
<keyword evidence="7" id="KW-1133">Transmembrane helix</keyword>
<evidence type="ECO:0000256" key="3">
    <source>
        <dbReference type="ARBA" id="ARBA00022777"/>
    </source>
</evidence>
<dbReference type="Proteomes" id="UP001597277">
    <property type="component" value="Unassembled WGS sequence"/>
</dbReference>
<dbReference type="GO" id="GO:0016301">
    <property type="term" value="F:kinase activity"/>
    <property type="evidence" value="ECO:0007669"/>
    <property type="project" value="UniProtKB-KW"/>
</dbReference>
<dbReference type="Pfam" id="PF00069">
    <property type="entry name" value="Pkinase"/>
    <property type="match status" value="1"/>
</dbReference>
<accession>A0ABW4LCH5</accession>
<dbReference type="Gene3D" id="1.10.510.10">
    <property type="entry name" value="Transferase(Phosphotransferase) domain 1"/>
    <property type="match status" value="1"/>
</dbReference>
<dbReference type="PROSITE" id="PS50011">
    <property type="entry name" value="PROTEIN_KINASE_DOM"/>
    <property type="match status" value="1"/>
</dbReference>
<keyword evidence="7" id="KW-0812">Transmembrane</keyword>